<dbReference type="Proteomes" id="UP000193307">
    <property type="component" value="Unassembled WGS sequence"/>
</dbReference>
<dbReference type="OrthoDB" id="7874340at2"/>
<keyword evidence="4" id="KW-1185">Reference proteome</keyword>
<reference evidence="3 4" key="1">
    <citation type="submission" date="2017-03" db="EMBL/GenBank/DDBJ databases">
        <authorList>
            <person name="Afonso C.L."/>
            <person name="Miller P.J."/>
            <person name="Scott M.A."/>
            <person name="Spackman E."/>
            <person name="Goraichik I."/>
            <person name="Dimitrov K.M."/>
            <person name="Suarez D.L."/>
            <person name="Swayne D.E."/>
        </authorList>
    </citation>
    <scope>NUCLEOTIDE SEQUENCE [LARGE SCALE GENOMIC DNA]</scope>
    <source>
        <strain evidence="3 4">CECT 7971</strain>
    </source>
</reference>
<dbReference type="Gene3D" id="2.40.160.10">
    <property type="entry name" value="Porin"/>
    <property type="match status" value="1"/>
</dbReference>
<dbReference type="Pfam" id="PF13609">
    <property type="entry name" value="Porin_4"/>
    <property type="match status" value="1"/>
</dbReference>
<dbReference type="AlphaFoldDB" id="A0A1Y5TDN2"/>
<evidence type="ECO:0000313" key="4">
    <source>
        <dbReference type="Proteomes" id="UP000193307"/>
    </source>
</evidence>
<keyword evidence="1" id="KW-0732">Signal</keyword>
<evidence type="ECO:0000259" key="2">
    <source>
        <dbReference type="Pfam" id="PF13609"/>
    </source>
</evidence>
<evidence type="ECO:0000313" key="3">
    <source>
        <dbReference type="EMBL" id="SLN61414.1"/>
    </source>
</evidence>
<dbReference type="EMBL" id="FWFW01000012">
    <property type="protein sequence ID" value="SLN61414.1"/>
    <property type="molecule type" value="Genomic_DNA"/>
</dbReference>
<dbReference type="InterPro" id="IPR033900">
    <property type="entry name" value="Gram_neg_porin_domain"/>
</dbReference>
<proteinExistence type="predicted"/>
<accession>A0A1Y5TDN2</accession>
<dbReference type="InterPro" id="IPR023614">
    <property type="entry name" value="Porin_dom_sf"/>
</dbReference>
<name>A0A1Y5TDN2_9RHOB</name>
<sequence length="365" mass="37844">MKNILLSSAAIVAFAGAAAAEVSFSGTATLGYNDEYADGVYSDVDLDITMSQELDNGWTASLTYGVELENFEAGTDTDFTTDDNLTVSLSNGTYALTFGDTEYAAKEYWSGVSEMDEDRFSEVDGEDVLKVSGMFGGIEAGISTGVDTDTGDTYQTSVGVKGEIGAVSFSAAYQEETDGTVLGTSADAVANGDYSDYEVLALSVGTSFAGADVTVAYAQSTLLGAKEDSTGIEVSYPVGDVTLGAFYVSESALDDNYGMSVAYAANSIEGKVYYKSLNGSDEFGLGASYDLNNGLVLSAGYIDGDSTTDDDFATYVTAEYDLGGGASLFASYADQTNVGGGDDIDTVVGGYELKDGATVALSFKF</sequence>
<organism evidence="3 4">
    <name type="scientific">Pacificibacter marinus</name>
    <dbReference type="NCBI Taxonomy" id="658057"/>
    <lineage>
        <taxon>Bacteria</taxon>
        <taxon>Pseudomonadati</taxon>
        <taxon>Pseudomonadota</taxon>
        <taxon>Alphaproteobacteria</taxon>
        <taxon>Rhodobacterales</taxon>
        <taxon>Roseobacteraceae</taxon>
        <taxon>Pacificibacter</taxon>
    </lineage>
</organism>
<dbReference type="GO" id="GO:0015288">
    <property type="term" value="F:porin activity"/>
    <property type="evidence" value="ECO:0007669"/>
    <property type="project" value="InterPro"/>
</dbReference>
<feature type="domain" description="Porin" evidence="2">
    <location>
        <begin position="8"/>
        <end position="276"/>
    </location>
</feature>
<feature type="signal peptide" evidence="1">
    <location>
        <begin position="1"/>
        <end position="19"/>
    </location>
</feature>
<dbReference type="SUPFAM" id="SSF56935">
    <property type="entry name" value="Porins"/>
    <property type="match status" value="2"/>
</dbReference>
<feature type="chain" id="PRO_5010985844" description="Porin domain-containing protein" evidence="1">
    <location>
        <begin position="20"/>
        <end position="365"/>
    </location>
</feature>
<dbReference type="GO" id="GO:0016020">
    <property type="term" value="C:membrane"/>
    <property type="evidence" value="ECO:0007669"/>
    <property type="project" value="InterPro"/>
</dbReference>
<dbReference type="STRING" id="658057.SAMN04488032_11285"/>
<gene>
    <name evidence="3" type="ORF">PAM7971_03177</name>
</gene>
<evidence type="ECO:0000256" key="1">
    <source>
        <dbReference type="SAM" id="SignalP"/>
    </source>
</evidence>
<protein>
    <recommendedName>
        <fullName evidence="2">Porin domain-containing protein</fullName>
    </recommendedName>
</protein>
<dbReference type="RefSeq" id="WP_085850270.1">
    <property type="nucleotide sequence ID" value="NZ_FNZV01000012.1"/>
</dbReference>